<evidence type="ECO:0000313" key="2">
    <source>
        <dbReference type="Proteomes" id="UP000379480"/>
    </source>
</evidence>
<name>A0A5E7DHI5_PSEFL</name>
<evidence type="ECO:0000313" key="1">
    <source>
        <dbReference type="EMBL" id="VVO16960.1"/>
    </source>
</evidence>
<gene>
    <name evidence="1" type="ORF">PS723_03886</name>
</gene>
<dbReference type="EMBL" id="CABVHY010000020">
    <property type="protein sequence ID" value="VVO16960.1"/>
    <property type="molecule type" value="Genomic_DNA"/>
</dbReference>
<sequence length="69" mass="7853">MDDQRFHRALKSAFDELGVHISSEDFRQAIVLGLNEYRSGDATSFESDVEEFAQRAEDIASYLLELKPS</sequence>
<dbReference type="AlphaFoldDB" id="A0A5E7DHI5"/>
<protein>
    <submittedName>
        <fullName evidence="1">Uncharacterized protein</fullName>
    </submittedName>
</protein>
<organism evidence="1 2">
    <name type="scientific">Pseudomonas fluorescens</name>
    <dbReference type="NCBI Taxonomy" id="294"/>
    <lineage>
        <taxon>Bacteria</taxon>
        <taxon>Pseudomonadati</taxon>
        <taxon>Pseudomonadota</taxon>
        <taxon>Gammaproteobacteria</taxon>
        <taxon>Pseudomonadales</taxon>
        <taxon>Pseudomonadaceae</taxon>
        <taxon>Pseudomonas</taxon>
    </lineage>
</organism>
<reference evidence="1 2" key="1">
    <citation type="submission" date="2019-09" db="EMBL/GenBank/DDBJ databases">
        <authorList>
            <person name="Chandra G."/>
            <person name="Truman W A."/>
        </authorList>
    </citation>
    <scope>NUCLEOTIDE SEQUENCE [LARGE SCALE GENOMIC DNA]</scope>
    <source>
        <strain evidence="1">PS723</strain>
    </source>
</reference>
<accession>A0A5E7DHI5</accession>
<proteinExistence type="predicted"/>
<dbReference type="Proteomes" id="UP000379480">
    <property type="component" value="Unassembled WGS sequence"/>
</dbReference>